<keyword evidence="5" id="KW-0288">FMN</keyword>
<evidence type="ECO:0000259" key="13">
    <source>
        <dbReference type="PROSITE" id="PS50113"/>
    </source>
</evidence>
<accession>A0A1G8IPM5</accession>
<evidence type="ECO:0000256" key="5">
    <source>
        <dbReference type="ARBA" id="ARBA00022643"/>
    </source>
</evidence>
<dbReference type="InterPro" id="IPR013656">
    <property type="entry name" value="PAS_4"/>
</dbReference>
<evidence type="ECO:0000256" key="11">
    <source>
        <dbReference type="ARBA" id="ARBA00023026"/>
    </source>
</evidence>
<reference evidence="15" key="1">
    <citation type="submission" date="2016-10" db="EMBL/GenBank/DDBJ databases">
        <authorList>
            <person name="Varghese N."/>
            <person name="Submissions S."/>
        </authorList>
    </citation>
    <scope>NUCLEOTIDE SEQUENCE [LARGE SCALE GENOMIC DNA]</scope>
    <source>
        <strain evidence="15">DSM 26424</strain>
    </source>
</reference>
<feature type="domain" description="PAC" evidence="13">
    <location>
        <begin position="223"/>
        <end position="275"/>
    </location>
</feature>
<evidence type="ECO:0000256" key="6">
    <source>
        <dbReference type="ARBA" id="ARBA00022679"/>
    </source>
</evidence>
<keyword evidence="3" id="KW-0597">Phosphoprotein</keyword>
<keyword evidence="9" id="KW-0418">Kinase</keyword>
<keyword evidence="15" id="KW-1185">Reference proteome</keyword>
<dbReference type="InterPro" id="IPR000700">
    <property type="entry name" value="PAS-assoc_C"/>
</dbReference>
<evidence type="ECO:0000256" key="3">
    <source>
        <dbReference type="ARBA" id="ARBA00022553"/>
    </source>
</evidence>
<dbReference type="GO" id="GO:0005524">
    <property type="term" value="F:ATP binding"/>
    <property type="evidence" value="ECO:0007669"/>
    <property type="project" value="UniProtKB-KW"/>
</dbReference>
<dbReference type="Pfam" id="PF07568">
    <property type="entry name" value="HisKA_2"/>
    <property type="match status" value="1"/>
</dbReference>
<dbReference type="InterPro" id="IPR036890">
    <property type="entry name" value="HATPase_C_sf"/>
</dbReference>
<evidence type="ECO:0000256" key="2">
    <source>
        <dbReference type="ARBA" id="ARBA00012438"/>
    </source>
</evidence>
<dbReference type="PANTHER" id="PTHR41523">
    <property type="entry name" value="TWO-COMPONENT SYSTEM SENSOR PROTEIN"/>
    <property type="match status" value="1"/>
</dbReference>
<evidence type="ECO:0000256" key="7">
    <source>
        <dbReference type="ARBA" id="ARBA00022737"/>
    </source>
</evidence>
<dbReference type="Pfam" id="PF08448">
    <property type="entry name" value="PAS_4"/>
    <property type="match status" value="1"/>
</dbReference>
<dbReference type="GO" id="GO:0004673">
    <property type="term" value="F:protein histidine kinase activity"/>
    <property type="evidence" value="ECO:0007669"/>
    <property type="project" value="UniProtKB-EC"/>
</dbReference>
<dbReference type="SUPFAM" id="SSF55785">
    <property type="entry name" value="PYP-like sensor domain (PAS domain)"/>
    <property type="match status" value="2"/>
</dbReference>
<protein>
    <recommendedName>
        <fullName evidence="2">histidine kinase</fullName>
        <ecNumber evidence="2">2.7.13.3</ecNumber>
    </recommendedName>
</protein>
<dbReference type="PROSITE" id="PS50113">
    <property type="entry name" value="PAC"/>
    <property type="match status" value="1"/>
</dbReference>
<dbReference type="PANTHER" id="PTHR41523:SF8">
    <property type="entry name" value="ETHYLENE RESPONSE SENSOR PROTEIN"/>
    <property type="match status" value="1"/>
</dbReference>
<dbReference type="Pfam" id="PF13581">
    <property type="entry name" value="HATPase_c_2"/>
    <property type="match status" value="1"/>
</dbReference>
<dbReference type="InterPro" id="IPR011102">
    <property type="entry name" value="Sig_transdc_His_kinase_HWE"/>
</dbReference>
<keyword evidence="10" id="KW-0067">ATP-binding</keyword>
<dbReference type="NCBIfam" id="TIGR00229">
    <property type="entry name" value="sensory_box"/>
    <property type="match status" value="1"/>
</dbReference>
<proteinExistence type="predicted"/>
<dbReference type="InterPro" id="IPR011495">
    <property type="entry name" value="Sig_transdc_His_kin_sub2_dim/P"/>
</dbReference>
<dbReference type="Gene3D" id="3.30.565.10">
    <property type="entry name" value="Histidine kinase-like ATPase, C-terminal domain"/>
    <property type="match status" value="1"/>
</dbReference>
<dbReference type="SUPFAM" id="SSF55874">
    <property type="entry name" value="ATPase domain of HSP90 chaperone/DNA topoisomerase II/histidine kinase"/>
    <property type="match status" value="1"/>
</dbReference>
<dbReference type="STRING" id="555512.SAMN04487993_100235"/>
<keyword evidence="6" id="KW-0808">Transferase</keyword>
<dbReference type="InterPro" id="IPR035965">
    <property type="entry name" value="PAS-like_dom_sf"/>
</dbReference>
<evidence type="ECO:0000256" key="8">
    <source>
        <dbReference type="ARBA" id="ARBA00022741"/>
    </source>
</evidence>
<dbReference type="AlphaFoldDB" id="A0A1G8IPM5"/>
<dbReference type="InterPro" id="IPR013655">
    <property type="entry name" value="PAS_fold_3"/>
</dbReference>
<dbReference type="InterPro" id="IPR000014">
    <property type="entry name" value="PAS"/>
</dbReference>
<sequence length="483" mass="53250">MAELSENLEAEALRNAVFEAAPHGYLILDPDFTIIDVNQQYLDLTRARWEDLVGVAMFEAFPDNPDDPNADGVRNLRASLETARTTGRTHAMAVQKYDIPLREPGGGFEERYWKPLNTPILRDGKVVALIHHVRDVTEETLFRRDQAIRLRSAQRLNDLAFWEYDPSTETIYVSRAFAIMLGLPEREGTLPAPVIFALVHAQDRDEFHAAFEQEMNAPEHTSVALTHRLVREDGATRWLSSHGELVRDHRDALPRFVVVSLDITASKEREEKLAQTLEERDRLLAQKETLLGEVNHRIKNSLQLVASILNTAARRASKGEVRERLEEAAARVRAVTSVHEMLYRSNEVTSVAFGDYLRELCGNLASGDAGTAGVAVQCDPAEVKLPADKAIPLALIVNELATNAIKHGLAGVPNGIIKVATRLDAGDLVLEVADNGTGKAEGAEQGLGTRIIDGLVAQLGAAMQTSPAKPGYRVVIRVPLQTR</sequence>
<evidence type="ECO:0000256" key="12">
    <source>
        <dbReference type="SAM" id="Coils"/>
    </source>
</evidence>
<dbReference type="EMBL" id="FNEJ01000002">
    <property type="protein sequence ID" value="SDI20792.1"/>
    <property type="molecule type" value="Genomic_DNA"/>
</dbReference>
<keyword evidence="7" id="KW-0677">Repeat</keyword>
<feature type="coiled-coil region" evidence="12">
    <location>
        <begin position="266"/>
        <end position="293"/>
    </location>
</feature>
<dbReference type="EC" id="2.7.13.3" evidence="2"/>
<dbReference type="Gene3D" id="3.30.450.20">
    <property type="entry name" value="PAS domain"/>
    <property type="match status" value="2"/>
</dbReference>
<keyword evidence="12" id="KW-0175">Coiled coil</keyword>
<keyword evidence="4" id="KW-0285">Flavoprotein</keyword>
<dbReference type="Pfam" id="PF08447">
    <property type="entry name" value="PAS_3"/>
    <property type="match status" value="1"/>
</dbReference>
<dbReference type="InterPro" id="IPR003594">
    <property type="entry name" value="HATPase_dom"/>
</dbReference>
<evidence type="ECO:0000256" key="4">
    <source>
        <dbReference type="ARBA" id="ARBA00022630"/>
    </source>
</evidence>
<keyword evidence="8" id="KW-0547">Nucleotide-binding</keyword>
<dbReference type="Proteomes" id="UP000199093">
    <property type="component" value="Unassembled WGS sequence"/>
</dbReference>
<comment type="catalytic activity">
    <reaction evidence="1">
        <text>ATP + protein L-histidine = ADP + protein N-phospho-L-histidine.</text>
        <dbReference type="EC" id="2.7.13.3"/>
    </reaction>
</comment>
<dbReference type="SMART" id="SM00387">
    <property type="entry name" value="HATPase_c"/>
    <property type="match status" value="1"/>
</dbReference>
<gene>
    <name evidence="14" type="ORF">SAMN04487993_100235</name>
</gene>
<evidence type="ECO:0000313" key="14">
    <source>
        <dbReference type="EMBL" id="SDI20792.1"/>
    </source>
</evidence>
<dbReference type="Gene3D" id="2.10.70.100">
    <property type="match status" value="1"/>
</dbReference>
<dbReference type="RefSeq" id="WP_165616715.1">
    <property type="nucleotide sequence ID" value="NZ_FNEJ01000002.1"/>
</dbReference>
<evidence type="ECO:0000313" key="15">
    <source>
        <dbReference type="Proteomes" id="UP000199093"/>
    </source>
</evidence>
<evidence type="ECO:0000256" key="1">
    <source>
        <dbReference type="ARBA" id="ARBA00000085"/>
    </source>
</evidence>
<evidence type="ECO:0000256" key="10">
    <source>
        <dbReference type="ARBA" id="ARBA00022840"/>
    </source>
</evidence>
<evidence type="ECO:0000256" key="9">
    <source>
        <dbReference type="ARBA" id="ARBA00022777"/>
    </source>
</evidence>
<dbReference type="SMART" id="SM00911">
    <property type="entry name" value="HWE_HK"/>
    <property type="match status" value="1"/>
</dbReference>
<name>A0A1G8IPM5_9RHOB</name>
<dbReference type="SMART" id="SM00091">
    <property type="entry name" value="PAS"/>
    <property type="match status" value="2"/>
</dbReference>
<dbReference type="CDD" id="cd00130">
    <property type="entry name" value="PAS"/>
    <property type="match status" value="2"/>
</dbReference>
<keyword evidence="11" id="KW-0843">Virulence</keyword>
<organism evidence="14 15">
    <name type="scientific">Salipiger marinus</name>
    <dbReference type="NCBI Taxonomy" id="555512"/>
    <lineage>
        <taxon>Bacteria</taxon>
        <taxon>Pseudomonadati</taxon>
        <taxon>Pseudomonadota</taxon>
        <taxon>Alphaproteobacteria</taxon>
        <taxon>Rhodobacterales</taxon>
        <taxon>Roseobacteraceae</taxon>
        <taxon>Salipiger</taxon>
    </lineage>
</organism>